<dbReference type="AlphaFoldDB" id="A0ABD2VWP6"/>
<sequence>MLYVHLTLTDSSNSSGDRVKIEKVFGFMAEHFSNSMDRSSLQITVENTHVRRVAVFKRIKTRTVCTPSSRVVRYCVRMRQAAAAAQFLDRATTMNKICTRKEWTLYALGLLERRLIRHESYDDIIRSKVCIYMMTKRRLGDENEKCSRFFSAKKS</sequence>
<accession>A0ABD2VWP6</accession>
<proteinExistence type="predicted"/>
<name>A0ABD2VWP6_9HYME</name>
<dbReference type="EMBL" id="JBJJXI010000166">
    <property type="protein sequence ID" value="KAL3385044.1"/>
    <property type="molecule type" value="Genomic_DNA"/>
</dbReference>
<evidence type="ECO:0000313" key="1">
    <source>
        <dbReference type="EMBL" id="KAL3385044.1"/>
    </source>
</evidence>
<evidence type="ECO:0000313" key="2">
    <source>
        <dbReference type="Proteomes" id="UP001627154"/>
    </source>
</evidence>
<dbReference type="Proteomes" id="UP001627154">
    <property type="component" value="Unassembled WGS sequence"/>
</dbReference>
<reference evidence="1 2" key="1">
    <citation type="journal article" date="2024" name="bioRxiv">
        <title>A reference genome for Trichogramma kaykai: A tiny desert-dwelling parasitoid wasp with competing sex-ratio distorters.</title>
        <authorList>
            <person name="Culotta J."/>
            <person name="Lindsey A.R."/>
        </authorList>
    </citation>
    <scope>NUCLEOTIDE SEQUENCE [LARGE SCALE GENOMIC DNA]</scope>
    <source>
        <strain evidence="1 2">KSX58</strain>
    </source>
</reference>
<gene>
    <name evidence="1" type="ORF">TKK_019431</name>
</gene>
<organism evidence="1 2">
    <name type="scientific">Trichogramma kaykai</name>
    <dbReference type="NCBI Taxonomy" id="54128"/>
    <lineage>
        <taxon>Eukaryota</taxon>
        <taxon>Metazoa</taxon>
        <taxon>Ecdysozoa</taxon>
        <taxon>Arthropoda</taxon>
        <taxon>Hexapoda</taxon>
        <taxon>Insecta</taxon>
        <taxon>Pterygota</taxon>
        <taxon>Neoptera</taxon>
        <taxon>Endopterygota</taxon>
        <taxon>Hymenoptera</taxon>
        <taxon>Apocrita</taxon>
        <taxon>Proctotrupomorpha</taxon>
        <taxon>Chalcidoidea</taxon>
        <taxon>Trichogrammatidae</taxon>
        <taxon>Trichogramma</taxon>
    </lineage>
</organism>
<keyword evidence="2" id="KW-1185">Reference proteome</keyword>
<protein>
    <submittedName>
        <fullName evidence="1">Uncharacterized protein</fullName>
    </submittedName>
</protein>
<comment type="caution">
    <text evidence="1">The sequence shown here is derived from an EMBL/GenBank/DDBJ whole genome shotgun (WGS) entry which is preliminary data.</text>
</comment>